<sequence>MSTAPAPRVIAAQIKDEALVQARRARIAEAAARVFREKGFHTATIRDVAEAAGLTQGTLYNYIRSKDDILYLVHQDLTARYTADVERAIEGLSDPRARLRAAIRAFVRAMRERHADIRLIYQETHALGRDSLHAVLAQTDAFIRLFGGLIEAARRDGMAIDGAPRLAADIVTFLPVMLALRRWRLRHALDGPEAEDELVAFLLRGLGCPEEIADGS</sequence>
<dbReference type="InterPro" id="IPR001647">
    <property type="entry name" value="HTH_TetR"/>
</dbReference>
<evidence type="ECO:0000259" key="5">
    <source>
        <dbReference type="PROSITE" id="PS50977"/>
    </source>
</evidence>
<dbReference type="GO" id="GO:0003700">
    <property type="term" value="F:DNA-binding transcription factor activity"/>
    <property type="evidence" value="ECO:0007669"/>
    <property type="project" value="TreeGrafter"/>
</dbReference>
<organism evidence="6 7">
    <name type="scientific">Caldovatus sediminis</name>
    <dbReference type="NCBI Taxonomy" id="2041189"/>
    <lineage>
        <taxon>Bacteria</taxon>
        <taxon>Pseudomonadati</taxon>
        <taxon>Pseudomonadota</taxon>
        <taxon>Alphaproteobacteria</taxon>
        <taxon>Acetobacterales</taxon>
        <taxon>Roseomonadaceae</taxon>
        <taxon>Caldovatus</taxon>
    </lineage>
</organism>
<reference evidence="6 7" key="1">
    <citation type="journal article" date="2014" name="Int. J. Syst. Evol. Microbiol.">
        <title>Complete genome sequence of Corynebacterium casei LMG S-19264T (=DSM 44701T), isolated from a smear-ripened cheese.</title>
        <authorList>
            <consortium name="US DOE Joint Genome Institute (JGI-PGF)"/>
            <person name="Walter F."/>
            <person name="Albersmeier A."/>
            <person name="Kalinowski J."/>
            <person name="Ruckert C."/>
        </authorList>
    </citation>
    <scope>NUCLEOTIDE SEQUENCE [LARGE SCALE GENOMIC DNA]</scope>
    <source>
        <strain evidence="6 7">CGMCC 1.16330</strain>
    </source>
</reference>
<dbReference type="SUPFAM" id="SSF46689">
    <property type="entry name" value="Homeodomain-like"/>
    <property type="match status" value="1"/>
</dbReference>
<dbReference type="InterPro" id="IPR036271">
    <property type="entry name" value="Tet_transcr_reg_TetR-rel_C_sf"/>
</dbReference>
<evidence type="ECO:0000256" key="1">
    <source>
        <dbReference type="ARBA" id="ARBA00023015"/>
    </source>
</evidence>
<protein>
    <submittedName>
        <fullName evidence="6">TetR family transcriptional regulator</fullName>
    </submittedName>
</protein>
<keyword evidence="3" id="KW-0804">Transcription</keyword>
<dbReference type="InterPro" id="IPR041490">
    <property type="entry name" value="KstR2_TetR_C"/>
</dbReference>
<dbReference type="SUPFAM" id="SSF48498">
    <property type="entry name" value="Tetracyclin repressor-like, C-terminal domain"/>
    <property type="match status" value="1"/>
</dbReference>
<dbReference type="RefSeq" id="WP_188902686.1">
    <property type="nucleotide sequence ID" value="NZ_BMKS01000013.1"/>
</dbReference>
<dbReference type="Gene3D" id="1.10.10.60">
    <property type="entry name" value="Homeodomain-like"/>
    <property type="match status" value="1"/>
</dbReference>
<gene>
    <name evidence="6" type="ORF">GCM10010964_35470</name>
</gene>
<dbReference type="PROSITE" id="PS50977">
    <property type="entry name" value="HTH_TETR_2"/>
    <property type="match status" value="1"/>
</dbReference>
<evidence type="ECO:0000256" key="2">
    <source>
        <dbReference type="ARBA" id="ARBA00023125"/>
    </source>
</evidence>
<name>A0A8J3EES8_9PROT</name>
<dbReference type="Gene3D" id="1.10.357.10">
    <property type="entry name" value="Tetracycline Repressor, domain 2"/>
    <property type="match status" value="1"/>
</dbReference>
<dbReference type="EMBL" id="BMKS01000013">
    <property type="protein sequence ID" value="GGG44974.1"/>
    <property type="molecule type" value="Genomic_DNA"/>
</dbReference>
<dbReference type="Proteomes" id="UP000597507">
    <property type="component" value="Unassembled WGS sequence"/>
</dbReference>
<evidence type="ECO:0000313" key="6">
    <source>
        <dbReference type="EMBL" id="GGG44974.1"/>
    </source>
</evidence>
<dbReference type="Pfam" id="PF00440">
    <property type="entry name" value="TetR_N"/>
    <property type="match status" value="1"/>
</dbReference>
<evidence type="ECO:0000256" key="3">
    <source>
        <dbReference type="ARBA" id="ARBA00023163"/>
    </source>
</evidence>
<accession>A0A8J3EES8</accession>
<dbReference type="PANTHER" id="PTHR30055:SF234">
    <property type="entry name" value="HTH-TYPE TRANSCRIPTIONAL REGULATOR BETI"/>
    <property type="match status" value="1"/>
</dbReference>
<proteinExistence type="predicted"/>
<dbReference type="InterPro" id="IPR009057">
    <property type="entry name" value="Homeodomain-like_sf"/>
</dbReference>
<dbReference type="AlphaFoldDB" id="A0A8J3EES8"/>
<evidence type="ECO:0000313" key="7">
    <source>
        <dbReference type="Proteomes" id="UP000597507"/>
    </source>
</evidence>
<comment type="caution">
    <text evidence="6">The sequence shown here is derived from an EMBL/GenBank/DDBJ whole genome shotgun (WGS) entry which is preliminary data.</text>
</comment>
<dbReference type="PANTHER" id="PTHR30055">
    <property type="entry name" value="HTH-TYPE TRANSCRIPTIONAL REGULATOR RUTR"/>
    <property type="match status" value="1"/>
</dbReference>
<keyword evidence="2 4" id="KW-0238">DNA-binding</keyword>
<feature type="DNA-binding region" description="H-T-H motif" evidence="4">
    <location>
        <begin position="44"/>
        <end position="63"/>
    </location>
</feature>
<dbReference type="Pfam" id="PF17932">
    <property type="entry name" value="TetR_C_24"/>
    <property type="match status" value="1"/>
</dbReference>
<dbReference type="PRINTS" id="PR00455">
    <property type="entry name" value="HTHTETR"/>
</dbReference>
<feature type="domain" description="HTH tetR-type" evidence="5">
    <location>
        <begin position="21"/>
        <end position="81"/>
    </location>
</feature>
<evidence type="ECO:0000256" key="4">
    <source>
        <dbReference type="PROSITE-ProRule" id="PRU00335"/>
    </source>
</evidence>
<dbReference type="GO" id="GO:0000976">
    <property type="term" value="F:transcription cis-regulatory region binding"/>
    <property type="evidence" value="ECO:0007669"/>
    <property type="project" value="TreeGrafter"/>
</dbReference>
<keyword evidence="1" id="KW-0805">Transcription regulation</keyword>
<dbReference type="InterPro" id="IPR050109">
    <property type="entry name" value="HTH-type_TetR-like_transc_reg"/>
</dbReference>
<keyword evidence="7" id="KW-1185">Reference proteome</keyword>